<name>A0A138ZYL5_GONPJ</name>
<dbReference type="GO" id="GO:0005666">
    <property type="term" value="C:RNA polymerase III complex"/>
    <property type="evidence" value="ECO:0007669"/>
    <property type="project" value="InterPro"/>
</dbReference>
<dbReference type="PANTHER" id="PTHR15561:SF0">
    <property type="entry name" value="DNA-DIRECTED RNA POLYMERASE III SUBUNIT RPC9"/>
    <property type="match status" value="1"/>
</dbReference>
<dbReference type="GO" id="GO:0006384">
    <property type="term" value="P:transcription initiation at RNA polymerase III promoter"/>
    <property type="evidence" value="ECO:0007669"/>
    <property type="project" value="InterPro"/>
</dbReference>
<evidence type="ECO:0000313" key="8">
    <source>
        <dbReference type="EMBL" id="KXS09213.1"/>
    </source>
</evidence>
<evidence type="ECO:0000256" key="1">
    <source>
        <dbReference type="ARBA" id="ARBA00004123"/>
    </source>
</evidence>
<dbReference type="InterPro" id="IPR038846">
    <property type="entry name" value="RPC9"/>
</dbReference>
<dbReference type="AlphaFoldDB" id="A0A138ZYL5"/>
<protein>
    <recommendedName>
        <fullName evidence="3">DNA-directed RNA polymerase III subunit RPC9</fullName>
    </recommendedName>
</protein>
<sequence length="130" mass="14734">MEVVDEQSARLCDSEVLALVRESHEARSKEKRQRRGHQSELATVEHQLISYFKELDLPSTHQTPAHVQALQVALKPYNLKRNELLQIVNTRPTLPVELAIVLSNPDSHEHHLEDMLAAIGEALPVPPKRT</sequence>
<evidence type="ECO:0000313" key="9">
    <source>
        <dbReference type="Proteomes" id="UP000070544"/>
    </source>
</evidence>
<organism evidence="8 9">
    <name type="scientific">Gonapodya prolifera (strain JEL478)</name>
    <name type="common">Monoblepharis prolifera</name>
    <dbReference type="NCBI Taxonomy" id="1344416"/>
    <lineage>
        <taxon>Eukaryota</taxon>
        <taxon>Fungi</taxon>
        <taxon>Fungi incertae sedis</taxon>
        <taxon>Chytridiomycota</taxon>
        <taxon>Chytridiomycota incertae sedis</taxon>
        <taxon>Monoblepharidomycetes</taxon>
        <taxon>Monoblepharidales</taxon>
        <taxon>Gonapodyaceae</taxon>
        <taxon>Gonapodya</taxon>
    </lineage>
</organism>
<comment type="similarity">
    <text evidence="2">Belongs to the eukaryotic RPC9 RNA polymerase subunit family.</text>
</comment>
<accession>A0A138ZYL5</accession>
<evidence type="ECO:0000256" key="6">
    <source>
        <dbReference type="ARBA" id="ARBA00023242"/>
    </source>
</evidence>
<evidence type="ECO:0000259" key="7">
    <source>
        <dbReference type="SMART" id="SM00657"/>
    </source>
</evidence>
<dbReference type="OrthoDB" id="1746530at2759"/>
<dbReference type="Gene3D" id="1.20.1250.40">
    <property type="match status" value="1"/>
</dbReference>
<gene>
    <name evidence="8" type="ORF">M427DRAFT_248270</name>
</gene>
<keyword evidence="9" id="KW-1185">Reference proteome</keyword>
<dbReference type="InterPro" id="IPR038324">
    <property type="entry name" value="Rpb4/RPC9_sf"/>
</dbReference>
<dbReference type="SUPFAM" id="SSF47819">
    <property type="entry name" value="HRDC-like"/>
    <property type="match status" value="1"/>
</dbReference>
<keyword evidence="6" id="KW-0539">Nucleus</keyword>
<evidence type="ECO:0000256" key="2">
    <source>
        <dbReference type="ARBA" id="ARBA00006898"/>
    </source>
</evidence>
<dbReference type="InterPro" id="IPR005574">
    <property type="entry name" value="Rpb4/RPC9"/>
</dbReference>
<evidence type="ECO:0000256" key="5">
    <source>
        <dbReference type="ARBA" id="ARBA00023163"/>
    </source>
</evidence>
<comment type="subcellular location">
    <subcellularLocation>
        <location evidence="1">Nucleus</location>
    </subcellularLocation>
</comment>
<keyword evidence="5" id="KW-0804">Transcription</keyword>
<evidence type="ECO:0000256" key="3">
    <source>
        <dbReference type="ARBA" id="ARBA00016672"/>
    </source>
</evidence>
<dbReference type="Pfam" id="PF03874">
    <property type="entry name" value="RNA_pol_Rpb4"/>
    <property type="match status" value="1"/>
</dbReference>
<reference evidence="8 9" key="1">
    <citation type="journal article" date="2015" name="Genome Biol. Evol.">
        <title>Phylogenomic analyses indicate that early fungi evolved digesting cell walls of algal ancestors of land plants.</title>
        <authorList>
            <person name="Chang Y."/>
            <person name="Wang S."/>
            <person name="Sekimoto S."/>
            <person name="Aerts A.L."/>
            <person name="Choi C."/>
            <person name="Clum A."/>
            <person name="LaButti K.M."/>
            <person name="Lindquist E.A."/>
            <person name="Yee Ngan C."/>
            <person name="Ohm R.A."/>
            <person name="Salamov A.A."/>
            <person name="Grigoriev I.V."/>
            <person name="Spatafora J.W."/>
            <person name="Berbee M.L."/>
        </authorList>
    </citation>
    <scope>NUCLEOTIDE SEQUENCE [LARGE SCALE GENOMIC DNA]</scope>
    <source>
        <strain evidence="8 9">JEL478</strain>
    </source>
</reference>
<dbReference type="Proteomes" id="UP000070544">
    <property type="component" value="Unassembled WGS sequence"/>
</dbReference>
<proteinExistence type="inferred from homology"/>
<dbReference type="PANTHER" id="PTHR15561">
    <property type="entry name" value="CALCITONIN GENE-RELATED PEPTIDE-RECEPTOR COMPONENT PROTEIN"/>
    <property type="match status" value="1"/>
</dbReference>
<dbReference type="STRING" id="1344416.A0A138ZYL5"/>
<dbReference type="SMART" id="SM00657">
    <property type="entry name" value="RPOL4c"/>
    <property type="match status" value="1"/>
</dbReference>
<dbReference type="GO" id="GO:0000166">
    <property type="term" value="F:nucleotide binding"/>
    <property type="evidence" value="ECO:0007669"/>
    <property type="project" value="InterPro"/>
</dbReference>
<dbReference type="InterPro" id="IPR010997">
    <property type="entry name" value="HRDC-like_sf"/>
</dbReference>
<dbReference type="EMBL" id="KQ965881">
    <property type="protein sequence ID" value="KXS09213.1"/>
    <property type="molecule type" value="Genomic_DNA"/>
</dbReference>
<keyword evidence="4" id="KW-0240">DNA-directed RNA polymerase</keyword>
<feature type="domain" description="RNA polymerase Rpb4/RPC9 core" evidence="7">
    <location>
        <begin position="1"/>
        <end position="126"/>
    </location>
</feature>
<evidence type="ECO:0000256" key="4">
    <source>
        <dbReference type="ARBA" id="ARBA00022478"/>
    </source>
</evidence>
<dbReference type="InterPro" id="IPR006590">
    <property type="entry name" value="RNA_pol_Rpb4/RPC9_core"/>
</dbReference>